<dbReference type="Gene3D" id="3.30.530.20">
    <property type="match status" value="1"/>
</dbReference>
<dbReference type="EMBL" id="BMMV01000010">
    <property type="protein sequence ID" value="GGK00855.1"/>
    <property type="molecule type" value="Genomic_DNA"/>
</dbReference>
<dbReference type="InterPro" id="IPR023393">
    <property type="entry name" value="START-like_dom_sf"/>
</dbReference>
<reference evidence="4" key="1">
    <citation type="journal article" date="2019" name="Int. J. Syst. Evol. Microbiol.">
        <title>The Global Catalogue of Microorganisms (GCM) 10K type strain sequencing project: providing services to taxonomists for standard genome sequencing and annotation.</title>
        <authorList>
            <consortium name="The Broad Institute Genomics Platform"/>
            <consortium name="The Broad Institute Genome Sequencing Center for Infectious Disease"/>
            <person name="Wu L."/>
            <person name="Ma J."/>
        </authorList>
    </citation>
    <scope>NUCLEOTIDE SEQUENCE [LARGE SCALE GENOMIC DNA]</scope>
    <source>
        <strain evidence="4">CGMCC 4.7275</strain>
    </source>
</reference>
<dbReference type="InterPro" id="IPR047137">
    <property type="entry name" value="ORF3"/>
</dbReference>
<dbReference type="CDD" id="cd07817">
    <property type="entry name" value="SRPBCC_8"/>
    <property type="match status" value="1"/>
</dbReference>
<protein>
    <submittedName>
        <fullName evidence="3">Polyketide cyclase</fullName>
    </submittedName>
</protein>
<accession>A0ABQ2E8I0</accession>
<dbReference type="Proteomes" id="UP000660265">
    <property type="component" value="Unassembled WGS sequence"/>
</dbReference>
<dbReference type="RefSeq" id="WP_189108429.1">
    <property type="nucleotide sequence ID" value="NZ_BMMV01000010.1"/>
</dbReference>
<evidence type="ECO:0000256" key="1">
    <source>
        <dbReference type="SAM" id="MobiDB-lite"/>
    </source>
</evidence>
<gene>
    <name evidence="3" type="ORF">GCM10011583_35440</name>
</gene>
<comment type="caution">
    <text evidence="3">The sequence shown here is derived from an EMBL/GenBank/DDBJ whole genome shotgun (WGS) entry which is preliminary data.</text>
</comment>
<dbReference type="SUPFAM" id="SSF55961">
    <property type="entry name" value="Bet v1-like"/>
    <property type="match status" value="1"/>
</dbReference>
<evidence type="ECO:0000259" key="2">
    <source>
        <dbReference type="Pfam" id="PF03364"/>
    </source>
</evidence>
<keyword evidence="4" id="KW-1185">Reference proteome</keyword>
<dbReference type="InterPro" id="IPR005031">
    <property type="entry name" value="COQ10_START"/>
</dbReference>
<feature type="domain" description="Coenzyme Q-binding protein COQ10 START" evidence="2">
    <location>
        <begin position="120"/>
        <end position="243"/>
    </location>
</feature>
<proteinExistence type="predicted"/>
<evidence type="ECO:0000313" key="4">
    <source>
        <dbReference type="Proteomes" id="UP000660265"/>
    </source>
</evidence>
<evidence type="ECO:0000313" key="3">
    <source>
        <dbReference type="EMBL" id="GGK00855.1"/>
    </source>
</evidence>
<dbReference type="PANTHER" id="PTHR33824:SF7">
    <property type="entry name" value="POLYKETIDE CYCLASE_DEHYDRASE AND LIPID TRANSPORT SUPERFAMILY PROTEIN"/>
    <property type="match status" value="1"/>
</dbReference>
<feature type="region of interest" description="Disordered" evidence="1">
    <location>
        <begin position="1"/>
        <end position="20"/>
    </location>
</feature>
<dbReference type="Pfam" id="PF03364">
    <property type="entry name" value="Polyketide_cyc"/>
    <property type="match status" value="1"/>
</dbReference>
<organism evidence="3 4">
    <name type="scientific">Streptomyces camponoticapitis</name>
    <dbReference type="NCBI Taxonomy" id="1616125"/>
    <lineage>
        <taxon>Bacteria</taxon>
        <taxon>Bacillati</taxon>
        <taxon>Actinomycetota</taxon>
        <taxon>Actinomycetes</taxon>
        <taxon>Kitasatosporales</taxon>
        <taxon>Streptomycetaceae</taxon>
        <taxon>Streptomyces</taxon>
    </lineage>
</organism>
<feature type="region of interest" description="Disordered" evidence="1">
    <location>
        <begin position="253"/>
        <end position="328"/>
    </location>
</feature>
<sequence>MTSAKEDTAADSAPSNAQRLRGELSNYVSLRLDRAVDKVGGKLTGLTGKLTDVAENGGQLPAIGSRILKGESPIRSLVSEKAKSVKDSVVDKAKDVTGLGGGKPGSGDLKVTNIVEVQDVGVPLRTAYDYWTEYEKFAGFAKGVGNVSKDEDEPETSKWTTKVGPSTRSFEATTLEQIPDDRIVWTSEGSKGTTHGAVSFHEMAPNLTRIVLVVEYYPSGFFEKTGNIWRAQGRRLRLDFKNFQRYVTLTDDEPKPWRGEIRDGEVVRTHEEAMEEEENEGAEDESEGQEEDDQTEEDEGDEEEEEDEGEEEDEEEDDEEEDDEERKG</sequence>
<dbReference type="PANTHER" id="PTHR33824">
    <property type="entry name" value="POLYKETIDE CYCLASE/DEHYDRASE AND LIPID TRANSPORT SUPERFAMILY PROTEIN"/>
    <property type="match status" value="1"/>
</dbReference>
<name>A0ABQ2E8I0_9ACTN</name>
<feature type="compositionally biased region" description="Basic and acidic residues" evidence="1">
    <location>
        <begin position="253"/>
        <end position="272"/>
    </location>
</feature>
<feature type="compositionally biased region" description="Acidic residues" evidence="1">
    <location>
        <begin position="273"/>
        <end position="328"/>
    </location>
</feature>